<evidence type="ECO:0000313" key="13">
    <source>
        <dbReference type="EMBL" id="KAF2600159.1"/>
    </source>
</evidence>
<dbReference type="GO" id="GO:0000981">
    <property type="term" value="F:DNA-binding transcription factor activity, RNA polymerase II-specific"/>
    <property type="evidence" value="ECO:0007669"/>
    <property type="project" value="TreeGrafter"/>
</dbReference>
<evidence type="ECO:0000256" key="7">
    <source>
        <dbReference type="ARBA" id="ARBA00023242"/>
    </source>
</evidence>
<comment type="similarity">
    <text evidence="2 9">Belongs to the E2F/DP family.</text>
</comment>
<name>A0A8S9HT49_BRACR</name>
<dbReference type="InterPro" id="IPR036388">
    <property type="entry name" value="WH-like_DNA-bd_sf"/>
</dbReference>
<evidence type="ECO:0000256" key="1">
    <source>
        <dbReference type="ARBA" id="ARBA00004123"/>
    </source>
</evidence>
<organism evidence="12">
    <name type="scientific">Brassica cretica</name>
    <name type="common">Mustard</name>
    <dbReference type="NCBI Taxonomy" id="69181"/>
    <lineage>
        <taxon>Eukaryota</taxon>
        <taxon>Viridiplantae</taxon>
        <taxon>Streptophyta</taxon>
        <taxon>Embryophyta</taxon>
        <taxon>Tracheophyta</taxon>
        <taxon>Spermatophyta</taxon>
        <taxon>Magnoliopsida</taxon>
        <taxon>eudicotyledons</taxon>
        <taxon>Gunneridae</taxon>
        <taxon>Pentapetalae</taxon>
        <taxon>rosids</taxon>
        <taxon>malvids</taxon>
        <taxon>Brassicales</taxon>
        <taxon>Brassicaceae</taxon>
        <taxon>Brassiceae</taxon>
        <taxon>Brassica</taxon>
    </lineage>
</organism>
<gene>
    <name evidence="13" type="ORF">F2Q68_00007348</name>
    <name evidence="12" type="ORF">F2Q70_00014331</name>
</gene>
<keyword evidence="4 9" id="KW-0805">Transcription regulation</keyword>
<dbReference type="FunFam" id="1.10.10.10:FF:000295">
    <property type="entry name" value="E2F transcription factor-like E2FE"/>
    <property type="match status" value="1"/>
</dbReference>
<dbReference type="SMART" id="SM01372">
    <property type="entry name" value="E2F_TDP"/>
    <property type="match status" value="2"/>
</dbReference>
<comment type="caution">
    <text evidence="12">The sequence shown here is derived from an EMBL/GenBank/DDBJ whole genome shotgun (WGS) entry which is preliminary data.</text>
</comment>
<proteinExistence type="inferred from homology"/>
<keyword evidence="5 9" id="KW-0238">DNA-binding</keyword>
<evidence type="ECO:0000256" key="4">
    <source>
        <dbReference type="ARBA" id="ARBA00023015"/>
    </source>
</evidence>
<keyword evidence="6 9" id="KW-0804">Transcription</keyword>
<dbReference type="PANTHER" id="PTHR12081">
    <property type="entry name" value="TRANSCRIPTION FACTOR E2F"/>
    <property type="match status" value="1"/>
</dbReference>
<dbReference type="EMBL" id="QGKY02001250">
    <property type="protein sequence ID" value="KAF2561279.1"/>
    <property type="molecule type" value="Genomic_DNA"/>
</dbReference>
<dbReference type="Gene3D" id="1.10.10.10">
    <property type="entry name" value="Winged helix-like DNA-binding domain superfamily/Winged helix DNA-binding domain"/>
    <property type="match status" value="2"/>
</dbReference>
<keyword evidence="3" id="KW-0678">Repressor</keyword>
<evidence type="ECO:0000256" key="10">
    <source>
        <dbReference type="SAM" id="MobiDB-lite"/>
    </source>
</evidence>
<dbReference type="PANTHER" id="PTHR12081:SF104">
    <property type="entry name" value="E2F TRANSCRIPTION FACTOR-LIKE E2FD"/>
    <property type="match status" value="1"/>
</dbReference>
<evidence type="ECO:0000256" key="3">
    <source>
        <dbReference type="ARBA" id="ARBA00022491"/>
    </source>
</evidence>
<dbReference type="FunFam" id="1.10.10.10:FF:000073">
    <property type="entry name" value="E2F transcription factor 8"/>
    <property type="match status" value="1"/>
</dbReference>
<dbReference type="GO" id="GO:0090575">
    <property type="term" value="C:RNA polymerase II transcription regulator complex"/>
    <property type="evidence" value="ECO:0007669"/>
    <property type="project" value="TreeGrafter"/>
</dbReference>
<dbReference type="SUPFAM" id="SSF46785">
    <property type="entry name" value="Winged helix' DNA-binding domain"/>
    <property type="match status" value="2"/>
</dbReference>
<dbReference type="EMBL" id="QGKW02000717">
    <property type="protein sequence ID" value="KAF2600159.1"/>
    <property type="molecule type" value="Genomic_DNA"/>
</dbReference>
<protein>
    <recommendedName>
        <fullName evidence="11">E2F/DP family winged-helix DNA-binding domain-containing protein</fullName>
    </recommendedName>
</protein>
<evidence type="ECO:0000256" key="5">
    <source>
        <dbReference type="ARBA" id="ARBA00023125"/>
    </source>
</evidence>
<feature type="region of interest" description="Disordered" evidence="10">
    <location>
        <begin position="277"/>
        <end position="305"/>
    </location>
</feature>
<evidence type="ECO:0000256" key="8">
    <source>
        <dbReference type="ARBA" id="ARBA00023306"/>
    </source>
</evidence>
<sequence>MESLGRQSYSRKEKSLGVLVSNFLRLYNRDDVDLIGLDDAAGKLGVERRRIYDVVNILESIGLVARRGKNQYSWRGFGQVPPVLSLLKEEGMREKFGIIPCVTNSEMVLYDQVREEPLKLSPDDQENSPSPKLDSKKEKSLWVLAQNFVKLFLCSDDDMITLDGATKALLNVSQDPMNMRTKVRRLYDIANVFSSMNLIEKTHIPETKKPAYRWLGAKAISEARFLAAPASLCDRIEPRKRAFGTEITNFTTKRAKTDCSIDRKHYESQNTCSVIKQEQGDSKSAVKRPLSPADTSKKTNAGKSNNQSIDVLENLSSAHTLQYCNHGKKKNTTLFSICTYSFGSYESLEFVPCAYTSSLHFVNLQVKVYFMNRVNWSSWALHRDMEDMACRVWSEMTSPGRFFLQRYYNYPMDAKNAAVFLAYNREHYSQISRALSCDTL</sequence>
<dbReference type="AlphaFoldDB" id="A0A8S9HT49"/>
<evidence type="ECO:0000259" key="11">
    <source>
        <dbReference type="SMART" id="SM01372"/>
    </source>
</evidence>
<reference evidence="12" key="1">
    <citation type="submission" date="2019-12" db="EMBL/GenBank/DDBJ databases">
        <title>Genome sequencing and annotation of Brassica cretica.</title>
        <authorList>
            <person name="Studholme D.J."/>
            <person name="Sarris P.F."/>
        </authorList>
    </citation>
    <scope>NUCLEOTIDE SEQUENCE</scope>
    <source>
        <strain evidence="13">PFS-001/15</strain>
        <strain evidence="12">PFS-102/07</strain>
        <tissue evidence="12">Leaf</tissue>
    </source>
</reference>
<dbReference type="Pfam" id="PF02319">
    <property type="entry name" value="WHD_E2F_TDP"/>
    <property type="match status" value="2"/>
</dbReference>
<accession>A0A8S9HT49</accession>
<keyword evidence="8" id="KW-0131">Cell cycle</keyword>
<evidence type="ECO:0000256" key="6">
    <source>
        <dbReference type="ARBA" id="ARBA00023163"/>
    </source>
</evidence>
<feature type="domain" description="E2F/DP family winged-helix DNA-binding" evidence="11">
    <location>
        <begin position="11"/>
        <end position="76"/>
    </location>
</feature>
<evidence type="ECO:0000256" key="9">
    <source>
        <dbReference type="RuleBase" id="RU003796"/>
    </source>
</evidence>
<dbReference type="InterPro" id="IPR015633">
    <property type="entry name" value="E2F"/>
</dbReference>
<dbReference type="Proteomes" id="UP000712281">
    <property type="component" value="Unassembled WGS sequence"/>
</dbReference>
<keyword evidence="7 9" id="KW-0539">Nucleus</keyword>
<dbReference type="InterPro" id="IPR036390">
    <property type="entry name" value="WH_DNA-bd_sf"/>
</dbReference>
<dbReference type="GO" id="GO:0000978">
    <property type="term" value="F:RNA polymerase II cis-regulatory region sequence-specific DNA binding"/>
    <property type="evidence" value="ECO:0007669"/>
    <property type="project" value="InterPro"/>
</dbReference>
<dbReference type="InterPro" id="IPR003316">
    <property type="entry name" value="E2F_WHTH_DNA-bd_dom"/>
</dbReference>
<evidence type="ECO:0000313" key="12">
    <source>
        <dbReference type="EMBL" id="KAF2561279.1"/>
    </source>
</evidence>
<feature type="domain" description="E2F/DP family winged-helix DNA-binding" evidence="11">
    <location>
        <begin position="136"/>
        <end position="216"/>
    </location>
</feature>
<comment type="subcellular location">
    <subcellularLocation>
        <location evidence="1 9">Nucleus</location>
    </subcellularLocation>
</comment>
<evidence type="ECO:0000256" key="2">
    <source>
        <dbReference type="ARBA" id="ARBA00010940"/>
    </source>
</evidence>